<comment type="subcellular location">
    <subcellularLocation>
        <location evidence="1 9">Cell membrane</location>
        <topology evidence="1 9">Multi-pass membrane protein</topology>
    </subcellularLocation>
</comment>
<dbReference type="InterPro" id="IPR003010">
    <property type="entry name" value="C-N_Hydrolase"/>
</dbReference>
<evidence type="ECO:0000256" key="7">
    <source>
        <dbReference type="ARBA" id="ARBA00023136"/>
    </source>
</evidence>
<dbReference type="AlphaFoldDB" id="A0A7S8C4U6"/>
<dbReference type="GO" id="GO:0005886">
    <property type="term" value="C:plasma membrane"/>
    <property type="evidence" value="ECO:0007669"/>
    <property type="project" value="UniProtKB-SubCell"/>
</dbReference>
<keyword evidence="6 9" id="KW-1133">Transmembrane helix</keyword>
<keyword evidence="4 9" id="KW-0808">Transferase</keyword>
<dbReference type="InterPro" id="IPR004563">
    <property type="entry name" value="Apolipo_AcylTrfase"/>
</dbReference>
<dbReference type="UniPathway" id="UPA00666"/>
<comment type="similarity">
    <text evidence="2 9">Belongs to the CN hydrolase family. Apolipoprotein N-acyltransferase subfamily.</text>
</comment>
<dbReference type="HAMAP" id="MF_01148">
    <property type="entry name" value="Lnt"/>
    <property type="match status" value="1"/>
</dbReference>
<evidence type="ECO:0000256" key="1">
    <source>
        <dbReference type="ARBA" id="ARBA00004651"/>
    </source>
</evidence>
<gene>
    <name evidence="9 11" type="primary">lnt</name>
    <name evidence="11" type="ORF">HW532_12445</name>
</gene>
<dbReference type="Gene3D" id="3.60.110.10">
    <property type="entry name" value="Carbon-nitrogen hydrolase"/>
    <property type="match status" value="1"/>
</dbReference>
<feature type="domain" description="CN hydrolase" evidence="10">
    <location>
        <begin position="227"/>
        <end position="481"/>
    </location>
</feature>
<feature type="transmembrane region" description="Helical" evidence="9">
    <location>
        <begin position="156"/>
        <end position="179"/>
    </location>
</feature>
<organism evidence="11 12">
    <name type="scientific">Kaustia mangrovi</name>
    <dbReference type="NCBI Taxonomy" id="2593653"/>
    <lineage>
        <taxon>Bacteria</taxon>
        <taxon>Pseudomonadati</taxon>
        <taxon>Pseudomonadota</taxon>
        <taxon>Alphaproteobacteria</taxon>
        <taxon>Hyphomicrobiales</taxon>
        <taxon>Parvibaculaceae</taxon>
        <taxon>Kaustia</taxon>
    </lineage>
</organism>
<keyword evidence="3 9" id="KW-1003">Cell membrane</keyword>
<keyword evidence="12" id="KW-1185">Reference proteome</keyword>
<dbReference type="Pfam" id="PF20154">
    <property type="entry name" value="LNT_N"/>
    <property type="match status" value="1"/>
</dbReference>
<feature type="transmembrane region" description="Helical" evidence="9">
    <location>
        <begin position="117"/>
        <end position="136"/>
    </location>
</feature>
<evidence type="ECO:0000256" key="2">
    <source>
        <dbReference type="ARBA" id="ARBA00010065"/>
    </source>
</evidence>
<comment type="pathway">
    <text evidence="9">Protein modification; lipoprotein biosynthesis (N-acyl transfer).</text>
</comment>
<dbReference type="Proteomes" id="UP000593594">
    <property type="component" value="Chromosome"/>
</dbReference>
<keyword evidence="8 9" id="KW-0012">Acyltransferase</keyword>
<evidence type="ECO:0000256" key="5">
    <source>
        <dbReference type="ARBA" id="ARBA00022692"/>
    </source>
</evidence>
<keyword evidence="11" id="KW-0449">Lipoprotein</keyword>
<dbReference type="CDD" id="cd07571">
    <property type="entry name" value="ALP_N-acyl_transferase"/>
    <property type="match status" value="1"/>
</dbReference>
<evidence type="ECO:0000256" key="4">
    <source>
        <dbReference type="ARBA" id="ARBA00022679"/>
    </source>
</evidence>
<feature type="transmembrane region" description="Helical" evidence="9">
    <location>
        <begin position="80"/>
        <end position="105"/>
    </location>
</feature>
<dbReference type="GO" id="GO:0042158">
    <property type="term" value="P:lipoprotein biosynthetic process"/>
    <property type="evidence" value="ECO:0007669"/>
    <property type="project" value="UniProtKB-UniRule"/>
</dbReference>
<feature type="transmembrane region" description="Helical" evidence="9">
    <location>
        <begin position="186"/>
        <end position="206"/>
    </location>
</feature>
<dbReference type="PROSITE" id="PS50263">
    <property type="entry name" value="CN_HYDROLASE"/>
    <property type="match status" value="1"/>
</dbReference>
<dbReference type="EMBL" id="CP058214">
    <property type="protein sequence ID" value="QPC43433.1"/>
    <property type="molecule type" value="Genomic_DNA"/>
</dbReference>
<dbReference type="GO" id="GO:0016410">
    <property type="term" value="F:N-acyltransferase activity"/>
    <property type="evidence" value="ECO:0007669"/>
    <property type="project" value="UniProtKB-UniRule"/>
</dbReference>
<dbReference type="SUPFAM" id="SSF56317">
    <property type="entry name" value="Carbon-nitrogen hydrolase"/>
    <property type="match status" value="1"/>
</dbReference>
<dbReference type="Pfam" id="PF00795">
    <property type="entry name" value="CN_hydrolase"/>
    <property type="match status" value="1"/>
</dbReference>
<evidence type="ECO:0000256" key="6">
    <source>
        <dbReference type="ARBA" id="ARBA00022989"/>
    </source>
</evidence>
<feature type="transmembrane region" description="Helical" evidence="9">
    <location>
        <begin position="53"/>
        <end position="74"/>
    </location>
</feature>
<evidence type="ECO:0000256" key="8">
    <source>
        <dbReference type="ARBA" id="ARBA00023315"/>
    </source>
</evidence>
<evidence type="ECO:0000256" key="9">
    <source>
        <dbReference type="HAMAP-Rule" id="MF_01148"/>
    </source>
</evidence>
<sequence>MAALLGCLAAFAMPPADLWAALIVAMTAMVWLLDGASAGGVSRGRAMRRAFGVGWAFGFGYFLVGLVWMAEAFLVDADQFAWMIPFAVTALPAGLAVFWGAGAALAMVSWRPGPGRIFALAAALAATEWLRGHIFTGFPWNAPGYAVAGLAPLSQLAALVGVYGLSLLVVLVAATPALLADRPARAVPRISVVVAAMLLVAAGWAFGDRRLAAARDGGAGGPMLRIVQPSIPQRDKWKPELRADIFARYLALSNKPTAQAPGGLRDIDVLIWPESAIPFLLEERPDALRAVASLLPDGTVLITGAIRREATGTAVDARSRLYNSVLVLDDAASVRGRYDKWHLVPFGEYLPFERWLEPLGFRQLVTVPLSFSFGEGPETLDVDGLPPVGPLICYEAIFPGRVTDPGRRPGWLLNVTNDAWFGTSMGPYQHFAQARFRAIEEGLALVRAANTGISGIVDPYGRVERRLGLNQTGVIDGPLPRALEPTVYSRIGDWGLLALVIAAWALARGLPAPNRREPPTPSRVG</sequence>
<dbReference type="KEGG" id="kmn:HW532_12445"/>
<protein>
    <recommendedName>
        <fullName evidence="9">Apolipoprotein N-acyltransferase</fullName>
        <shortName evidence="9">ALP N-acyltransferase</shortName>
        <ecNumber evidence="9">2.3.1.269</ecNumber>
    </recommendedName>
</protein>
<dbReference type="RefSeq" id="WP_213160795.1">
    <property type="nucleotide sequence ID" value="NZ_CP058214.1"/>
</dbReference>
<dbReference type="InterPro" id="IPR036526">
    <property type="entry name" value="C-N_Hydrolase_sf"/>
</dbReference>
<dbReference type="InterPro" id="IPR045378">
    <property type="entry name" value="LNT_N"/>
</dbReference>
<feature type="transmembrane region" description="Helical" evidence="9">
    <location>
        <begin position="22"/>
        <end position="41"/>
    </location>
</feature>
<accession>A0A7S8C4U6</accession>
<evidence type="ECO:0000259" key="10">
    <source>
        <dbReference type="PROSITE" id="PS50263"/>
    </source>
</evidence>
<dbReference type="PANTHER" id="PTHR38686:SF1">
    <property type="entry name" value="APOLIPOPROTEIN N-ACYLTRANSFERASE"/>
    <property type="match status" value="1"/>
</dbReference>
<keyword evidence="5 9" id="KW-0812">Transmembrane</keyword>
<evidence type="ECO:0000256" key="3">
    <source>
        <dbReference type="ARBA" id="ARBA00022475"/>
    </source>
</evidence>
<dbReference type="PANTHER" id="PTHR38686">
    <property type="entry name" value="APOLIPOPROTEIN N-ACYLTRANSFERASE"/>
    <property type="match status" value="1"/>
</dbReference>
<keyword evidence="7 9" id="KW-0472">Membrane</keyword>
<comment type="catalytic activity">
    <reaction evidence="9">
        <text>N-terminal S-1,2-diacyl-sn-glyceryl-L-cysteinyl-[lipoprotein] + a glycerophospholipid = N-acyl-S-1,2-diacyl-sn-glyceryl-L-cysteinyl-[lipoprotein] + a 2-acyl-sn-glycero-3-phospholipid + H(+)</text>
        <dbReference type="Rhea" id="RHEA:48228"/>
        <dbReference type="Rhea" id="RHEA-COMP:14681"/>
        <dbReference type="Rhea" id="RHEA-COMP:14684"/>
        <dbReference type="ChEBI" id="CHEBI:15378"/>
        <dbReference type="ChEBI" id="CHEBI:136912"/>
        <dbReference type="ChEBI" id="CHEBI:140656"/>
        <dbReference type="ChEBI" id="CHEBI:140657"/>
        <dbReference type="ChEBI" id="CHEBI:140660"/>
        <dbReference type="EC" id="2.3.1.269"/>
    </reaction>
</comment>
<evidence type="ECO:0000313" key="11">
    <source>
        <dbReference type="EMBL" id="QPC43433.1"/>
    </source>
</evidence>
<comment type="function">
    <text evidence="9">Catalyzes the phospholipid dependent N-acylation of the N-terminal cysteine of apolipoprotein, the last step in lipoprotein maturation.</text>
</comment>
<reference evidence="11 12" key="1">
    <citation type="submission" date="2020-06" db="EMBL/GenBank/DDBJ databases">
        <title>Genome sequence of 2 isolates from Red Sea Mangroves.</title>
        <authorList>
            <person name="Sefrji F."/>
            <person name="Michoud G."/>
            <person name="Merlino G."/>
            <person name="Daffonchio D."/>
        </authorList>
    </citation>
    <scope>NUCLEOTIDE SEQUENCE [LARGE SCALE GENOMIC DNA]</scope>
    <source>
        <strain evidence="11 12">R1DC25</strain>
    </source>
</reference>
<proteinExistence type="inferred from homology"/>
<dbReference type="NCBIfam" id="TIGR00546">
    <property type="entry name" value="lnt"/>
    <property type="match status" value="1"/>
</dbReference>
<evidence type="ECO:0000313" key="12">
    <source>
        <dbReference type="Proteomes" id="UP000593594"/>
    </source>
</evidence>
<dbReference type="EC" id="2.3.1.269" evidence="9"/>
<name>A0A7S8C4U6_9HYPH</name>